<evidence type="ECO:0000256" key="2">
    <source>
        <dbReference type="ARBA" id="ARBA00010735"/>
    </source>
</evidence>
<dbReference type="AlphaFoldDB" id="A0A1C3H3Z8"/>
<dbReference type="Proteomes" id="UP000190837">
    <property type="component" value="Unassembled WGS sequence"/>
</dbReference>
<comment type="similarity">
    <text evidence="2">Belongs to the AzlC family.</text>
</comment>
<feature type="transmembrane region" description="Helical" evidence="8">
    <location>
        <begin position="183"/>
        <end position="199"/>
    </location>
</feature>
<proteinExistence type="inferred from homology"/>
<dbReference type="RefSeq" id="WP_079540304.1">
    <property type="nucleotide sequence ID" value="NZ_CAUQZP010000001.1"/>
</dbReference>
<accession>A0A1C3H3Z8</accession>
<dbReference type="PANTHER" id="PTHR34979">
    <property type="entry name" value="INNER MEMBRANE PROTEIN YGAZ"/>
    <property type="match status" value="1"/>
</dbReference>
<dbReference type="PANTHER" id="PTHR34979:SF1">
    <property type="entry name" value="INNER MEMBRANE PROTEIN YGAZ"/>
    <property type="match status" value="1"/>
</dbReference>
<evidence type="ECO:0000256" key="4">
    <source>
        <dbReference type="ARBA" id="ARBA00022475"/>
    </source>
</evidence>
<feature type="transmembrane region" description="Helical" evidence="8">
    <location>
        <begin position="9"/>
        <end position="32"/>
    </location>
</feature>
<feature type="transmembrane region" description="Helical" evidence="8">
    <location>
        <begin position="38"/>
        <end position="60"/>
    </location>
</feature>
<gene>
    <name evidence="9" type="ORF">CHUV0807_1098</name>
</gene>
<dbReference type="GO" id="GO:1903785">
    <property type="term" value="P:L-valine transmembrane transport"/>
    <property type="evidence" value="ECO:0007669"/>
    <property type="project" value="TreeGrafter"/>
</dbReference>
<evidence type="ECO:0000313" key="9">
    <source>
        <dbReference type="EMBL" id="SAM63269.1"/>
    </source>
</evidence>
<evidence type="ECO:0000313" key="10">
    <source>
        <dbReference type="Proteomes" id="UP000190837"/>
    </source>
</evidence>
<organism evidence="9 10">
    <name type="scientific">Cardiobacterium hominis</name>
    <dbReference type="NCBI Taxonomy" id="2718"/>
    <lineage>
        <taxon>Bacteria</taxon>
        <taxon>Pseudomonadati</taxon>
        <taxon>Pseudomonadota</taxon>
        <taxon>Gammaproteobacteria</taxon>
        <taxon>Cardiobacteriales</taxon>
        <taxon>Cardiobacteriaceae</taxon>
        <taxon>Cardiobacterium</taxon>
    </lineage>
</organism>
<dbReference type="GO" id="GO:0005886">
    <property type="term" value="C:plasma membrane"/>
    <property type="evidence" value="ECO:0007669"/>
    <property type="project" value="UniProtKB-SubCell"/>
</dbReference>
<dbReference type="EMBL" id="FKLO01000042">
    <property type="protein sequence ID" value="SAM63269.1"/>
    <property type="molecule type" value="Genomic_DNA"/>
</dbReference>
<evidence type="ECO:0000256" key="7">
    <source>
        <dbReference type="ARBA" id="ARBA00023136"/>
    </source>
</evidence>
<keyword evidence="4" id="KW-1003">Cell membrane</keyword>
<comment type="subcellular location">
    <subcellularLocation>
        <location evidence="1">Cell membrane</location>
        <topology evidence="1">Multi-pass membrane protein</topology>
    </subcellularLocation>
</comment>
<name>A0A1C3H3Z8_9GAMM</name>
<evidence type="ECO:0000256" key="1">
    <source>
        <dbReference type="ARBA" id="ARBA00004651"/>
    </source>
</evidence>
<feature type="transmembrane region" description="Helical" evidence="8">
    <location>
        <begin position="205"/>
        <end position="223"/>
    </location>
</feature>
<protein>
    <submittedName>
        <fullName evidence="9">Branched-chain amino acid transport protein</fullName>
    </submittedName>
</protein>
<evidence type="ECO:0000256" key="3">
    <source>
        <dbReference type="ARBA" id="ARBA00022448"/>
    </source>
</evidence>
<feature type="transmembrane region" description="Helical" evidence="8">
    <location>
        <begin position="67"/>
        <end position="86"/>
    </location>
</feature>
<dbReference type="Pfam" id="PF03591">
    <property type="entry name" value="AzlC"/>
    <property type="match status" value="1"/>
</dbReference>
<keyword evidence="5 8" id="KW-0812">Transmembrane</keyword>
<keyword evidence="7 8" id="KW-0472">Membrane</keyword>
<keyword evidence="6 8" id="KW-1133">Transmembrane helix</keyword>
<dbReference type="InterPro" id="IPR011606">
    <property type="entry name" value="Brnchd-chn_aa_trnsp_permease"/>
</dbReference>
<feature type="transmembrane region" description="Helical" evidence="8">
    <location>
        <begin position="154"/>
        <end position="171"/>
    </location>
</feature>
<keyword evidence="3" id="KW-0813">Transport</keyword>
<evidence type="ECO:0000256" key="5">
    <source>
        <dbReference type="ARBA" id="ARBA00022692"/>
    </source>
</evidence>
<evidence type="ECO:0000256" key="8">
    <source>
        <dbReference type="SAM" id="Phobius"/>
    </source>
</evidence>
<evidence type="ECO:0000256" key="6">
    <source>
        <dbReference type="ARBA" id="ARBA00022989"/>
    </source>
</evidence>
<reference evidence="10" key="1">
    <citation type="submission" date="2016-04" db="EMBL/GenBank/DDBJ databases">
        <authorList>
            <person name="Tagini F."/>
        </authorList>
    </citation>
    <scope>NUCLEOTIDE SEQUENCE [LARGE SCALE GENOMIC DNA]</scope>
    <source>
        <strain evidence="10">CHUV0807</strain>
    </source>
</reference>
<sequence>MTDYTWRRAFILTIPILLGYIPLAIAYAVMWTQNGLPALWALVASTFLYAGAMQFLLAGLLATGTSLGAVALATLAVNLRLIFYGFSFPTAAYRGRPLLLAYSIFALTDEAYSLIAPMGRDTDPRLIARIEALCQLYWIGGTALGLLLGQIIPPALTGFEFALTALFIILAQSHSYYRERRPAQAYGLIAILIALATVSDRNVLATAIAILLALLCLTPRKTIA</sequence>